<sequence>MRASSILSSLPIALLSIPSVAAYPPPAQIPLPPIAMPSPPKPVDTHTHIPPQVQHSVSLADILGTHRALTTFFALSRQTRALEDLLAASAASSPPAADSTNDRYAAALAAGTAVVVLAPPNAAVERMPRKPWESPADYAAHGASAYAGPGGRARADDNVRRFVEAHVVAVPGAASEGAAAGMGDGAAGWAEGVRAETLVGRAVWWETRDGARVVMPDAVEVERVASRVSNGELWILKGVLDDAA</sequence>
<evidence type="ECO:0000313" key="5">
    <source>
        <dbReference type="Proteomes" id="UP000053831"/>
    </source>
</evidence>
<feature type="signal peptide" evidence="2">
    <location>
        <begin position="1"/>
        <end position="22"/>
    </location>
</feature>
<keyword evidence="5" id="KW-1185">Reference proteome</keyword>
<reference evidence="4 5" key="1">
    <citation type="submission" date="2015-07" db="EMBL/GenBank/DDBJ databases">
        <title>The genome of the fungus Escovopsis weberi, a specialized disease agent of ant agriculture.</title>
        <authorList>
            <person name="de Man T.J."/>
            <person name="Stajich J.E."/>
            <person name="Kubicek C.P."/>
            <person name="Chenthamara K."/>
            <person name="Atanasova L."/>
            <person name="Druzhinina I.S."/>
            <person name="Birnbaum S."/>
            <person name="Barribeau S.M."/>
            <person name="Teiling C."/>
            <person name="Suen G."/>
            <person name="Currie C."/>
            <person name="Gerardo N.M."/>
        </authorList>
    </citation>
    <scope>NUCLEOTIDE SEQUENCE [LARGE SCALE GENOMIC DNA]</scope>
</reference>
<gene>
    <name evidence="4" type="ORF">ESCO_005087</name>
</gene>
<dbReference type="STRING" id="150374.A0A0M8N7J6"/>
<name>A0A0M8N7J6_ESCWE</name>
<accession>A0A0M8N7J6</accession>
<feature type="chain" id="PRO_5005818992" evidence="2">
    <location>
        <begin position="23"/>
        <end position="244"/>
    </location>
</feature>
<protein>
    <submittedName>
        <fullName evidence="4">FAS1 domain-containing protein</fullName>
    </submittedName>
</protein>
<feature type="domain" description="FAS1" evidence="3">
    <location>
        <begin position="56"/>
        <end position="240"/>
    </location>
</feature>
<dbReference type="PROSITE" id="PS50213">
    <property type="entry name" value="FAS1"/>
    <property type="match status" value="1"/>
</dbReference>
<keyword evidence="1 2" id="KW-0732">Signal</keyword>
<dbReference type="InterPro" id="IPR040200">
    <property type="entry name" value="Mug57-like"/>
</dbReference>
<evidence type="ECO:0000313" key="4">
    <source>
        <dbReference type="EMBL" id="KOS21581.1"/>
    </source>
</evidence>
<comment type="caution">
    <text evidence="4">The sequence shown here is derived from an EMBL/GenBank/DDBJ whole genome shotgun (WGS) entry which is preliminary data.</text>
</comment>
<proteinExistence type="predicted"/>
<dbReference type="AlphaFoldDB" id="A0A0M8N7J6"/>
<organism evidence="4 5">
    <name type="scientific">Escovopsis weberi</name>
    <dbReference type="NCBI Taxonomy" id="150374"/>
    <lineage>
        <taxon>Eukaryota</taxon>
        <taxon>Fungi</taxon>
        <taxon>Dikarya</taxon>
        <taxon>Ascomycota</taxon>
        <taxon>Pezizomycotina</taxon>
        <taxon>Sordariomycetes</taxon>
        <taxon>Hypocreomycetidae</taxon>
        <taxon>Hypocreales</taxon>
        <taxon>Hypocreaceae</taxon>
        <taxon>Escovopsis</taxon>
    </lineage>
</organism>
<dbReference type="PANTHER" id="PTHR28156">
    <property type="entry name" value="FAS1 DOMAIN-CONTAINING PROTEIN YDR262W"/>
    <property type="match status" value="1"/>
</dbReference>
<dbReference type="InterPro" id="IPR000782">
    <property type="entry name" value="FAS1_domain"/>
</dbReference>
<dbReference type="Proteomes" id="UP000053831">
    <property type="component" value="Unassembled WGS sequence"/>
</dbReference>
<dbReference type="EMBL" id="LGSR01000008">
    <property type="protein sequence ID" value="KOS21581.1"/>
    <property type="molecule type" value="Genomic_DNA"/>
</dbReference>
<dbReference type="OrthoDB" id="5551751at2759"/>
<evidence type="ECO:0000259" key="3">
    <source>
        <dbReference type="PROSITE" id="PS50213"/>
    </source>
</evidence>
<evidence type="ECO:0000256" key="1">
    <source>
        <dbReference type="ARBA" id="ARBA00022729"/>
    </source>
</evidence>
<evidence type="ECO:0000256" key="2">
    <source>
        <dbReference type="SAM" id="SignalP"/>
    </source>
</evidence>
<dbReference type="PANTHER" id="PTHR28156:SF1">
    <property type="entry name" value="FAS1 DOMAIN-CONTAINING PROTEIN YDR262W"/>
    <property type="match status" value="1"/>
</dbReference>